<dbReference type="Pfam" id="PF01139">
    <property type="entry name" value="RtcB"/>
    <property type="match status" value="2"/>
</dbReference>
<evidence type="ECO:0000256" key="5">
    <source>
        <dbReference type="ARBA" id="ARBA00022800"/>
    </source>
</evidence>
<dbReference type="GO" id="GO:0030145">
    <property type="term" value="F:manganese ion binding"/>
    <property type="evidence" value="ECO:0007669"/>
    <property type="project" value="TreeGrafter"/>
</dbReference>
<feature type="binding site" evidence="10">
    <location>
        <begin position="226"/>
        <end position="230"/>
    </location>
    <ligand>
        <name>GMP</name>
        <dbReference type="ChEBI" id="CHEBI:58115"/>
    </ligand>
</feature>
<dbReference type="InterPro" id="IPR052915">
    <property type="entry name" value="RtcB-like"/>
</dbReference>
<name>A0A7K1YCY4_9SPHI</name>
<feature type="binding site" evidence="11">
    <location>
        <position position="227"/>
    </location>
    <ligand>
        <name>Mn(2+)</name>
        <dbReference type="ChEBI" id="CHEBI:29035"/>
        <label>1</label>
    </ligand>
</feature>
<comment type="catalytic activity">
    <reaction evidence="8">
        <text>a 3'-end 3'-phospho-ribonucleotide-RNA + a 5'-end dephospho-ribonucleoside-RNA + GTP = a ribonucleotidyl-ribonucleotide-RNA + GMP + diphosphate</text>
        <dbReference type="Rhea" id="RHEA:68076"/>
        <dbReference type="Rhea" id="RHEA-COMP:10463"/>
        <dbReference type="Rhea" id="RHEA-COMP:13936"/>
        <dbReference type="Rhea" id="RHEA-COMP:17355"/>
        <dbReference type="ChEBI" id="CHEBI:33019"/>
        <dbReference type="ChEBI" id="CHEBI:37565"/>
        <dbReference type="ChEBI" id="CHEBI:58115"/>
        <dbReference type="ChEBI" id="CHEBI:83062"/>
        <dbReference type="ChEBI" id="CHEBI:138284"/>
        <dbReference type="ChEBI" id="CHEBI:173118"/>
        <dbReference type="EC" id="6.5.1.8"/>
    </reaction>
</comment>
<keyword evidence="4 10" id="KW-0547">Nucleotide-binding</keyword>
<feature type="active site" description="GMP-histidine intermediate" evidence="9">
    <location>
        <position position="394"/>
    </location>
</feature>
<dbReference type="PANTHER" id="PTHR43749">
    <property type="entry name" value="RNA-SPLICING LIGASE RTCB"/>
    <property type="match status" value="1"/>
</dbReference>
<evidence type="ECO:0000256" key="8">
    <source>
        <dbReference type="ARBA" id="ARBA00047746"/>
    </source>
</evidence>
<feature type="binding site" evidence="11">
    <location>
        <position position="255"/>
    </location>
    <ligand>
        <name>Mn(2+)</name>
        <dbReference type="ChEBI" id="CHEBI:29035"/>
        <label>2</label>
    </ligand>
</feature>
<evidence type="ECO:0000256" key="6">
    <source>
        <dbReference type="ARBA" id="ARBA00023134"/>
    </source>
</evidence>
<dbReference type="GO" id="GO:0003909">
    <property type="term" value="F:DNA ligase activity"/>
    <property type="evidence" value="ECO:0007669"/>
    <property type="project" value="TreeGrafter"/>
</dbReference>
<accession>A0A7K1YCY4</accession>
<reference evidence="12 13" key="1">
    <citation type="submission" date="2019-11" db="EMBL/GenBank/DDBJ databases">
        <title>Pedobacter sp. HMF7647 Genome sequencing and assembly.</title>
        <authorList>
            <person name="Kang H."/>
            <person name="Kim H."/>
            <person name="Joh K."/>
        </authorList>
    </citation>
    <scope>NUCLEOTIDE SEQUENCE [LARGE SCALE GENOMIC DNA]</scope>
    <source>
        <strain evidence="12 13">HMF7647</strain>
    </source>
</reference>
<keyword evidence="3 11" id="KW-0479">Metal-binding</keyword>
<sequence>MDNSIKTKDLTKISYTNNTARSLVASVFNKHFKYHSKDEKLEILVQIKDRPQDFLANEGTAKIAQVFAGGEDRIKPSYFSLLDKPAAFKVYGAMHVDDHAIKQMELAMSLPISIQGALMPDAHGGYGLPIGAALATDNAVIPYGVGMDIGCRMRLSILDASDSYLQRYDFQLKQALRNFTHFGMEGGLGFRQEHEVLEHPLFRSTPLLRRLHGKAARQLGTSGNGNHFVEFGEIMLYEGNSLGLPANKYLALLSHSGSRGLGAAIAKEYTAIAMERCKLPNNTRQLAWLSLDSEAGAEYWQAMNLAGDYAKACHDRIHINVLKDLGLKILAKVENHHNFAWKDRLPDGKEVIIHRKGATPAHAGELGIIPGSMTAPAYLVRGLGIETSLYSAAHGAGRALSRQKAKDSMTGSGMKQLLSKAGVTLIGGNIDENPRAYKDIEKVMHAQKALVSTEGVFYPKIVRMSKD</sequence>
<keyword evidence="6 10" id="KW-0342">GTP-binding</keyword>
<dbReference type="EC" id="6.5.1.8" evidence="1"/>
<evidence type="ECO:0000256" key="9">
    <source>
        <dbReference type="PIRSR" id="PIRSR601233-1"/>
    </source>
</evidence>
<keyword evidence="13" id="KW-1185">Reference proteome</keyword>
<evidence type="ECO:0000256" key="2">
    <source>
        <dbReference type="ARBA" id="ARBA00022598"/>
    </source>
</evidence>
<dbReference type="RefSeq" id="WP_160845634.1">
    <property type="nucleotide sequence ID" value="NZ_WVHT01000008.1"/>
</dbReference>
<evidence type="ECO:0000256" key="10">
    <source>
        <dbReference type="PIRSR" id="PIRSR601233-2"/>
    </source>
</evidence>
<dbReference type="PANTHER" id="PTHR43749:SF2">
    <property type="entry name" value="RNA-SPLICING LIGASE RTCB"/>
    <property type="match status" value="1"/>
</dbReference>
<gene>
    <name evidence="12" type="ORF">GS399_15865</name>
</gene>
<evidence type="ECO:0000256" key="7">
    <source>
        <dbReference type="ARBA" id="ARBA00023211"/>
    </source>
</evidence>
<organism evidence="12 13">
    <name type="scientific">Hufsiella arboris</name>
    <dbReference type="NCBI Taxonomy" id="2695275"/>
    <lineage>
        <taxon>Bacteria</taxon>
        <taxon>Pseudomonadati</taxon>
        <taxon>Bacteroidota</taxon>
        <taxon>Sphingobacteriia</taxon>
        <taxon>Sphingobacteriales</taxon>
        <taxon>Sphingobacteriaceae</taxon>
        <taxon>Hufsiella</taxon>
    </lineage>
</organism>
<evidence type="ECO:0000313" key="13">
    <source>
        <dbReference type="Proteomes" id="UP000466586"/>
    </source>
</evidence>
<keyword evidence="2" id="KW-0436">Ligase</keyword>
<dbReference type="EMBL" id="WVHT01000008">
    <property type="protein sequence ID" value="MXV52452.1"/>
    <property type="molecule type" value="Genomic_DNA"/>
</dbReference>
<dbReference type="GO" id="GO:0170057">
    <property type="term" value="F:RNA ligase (GTP) activity"/>
    <property type="evidence" value="ECO:0007669"/>
    <property type="project" value="UniProtKB-EC"/>
</dbReference>
<keyword evidence="5" id="KW-0692">RNA repair</keyword>
<dbReference type="Proteomes" id="UP000466586">
    <property type="component" value="Unassembled WGS sequence"/>
</dbReference>
<protein>
    <recommendedName>
        <fullName evidence="1">3'-phosphate/5'-hydroxy nucleic acid ligase</fullName>
        <ecNumber evidence="1">6.5.1.8</ecNumber>
    </recommendedName>
</protein>
<evidence type="ECO:0000256" key="1">
    <source>
        <dbReference type="ARBA" id="ARBA00012726"/>
    </source>
</evidence>
<keyword evidence="7 11" id="KW-0464">Manganese</keyword>
<evidence type="ECO:0000256" key="4">
    <source>
        <dbReference type="ARBA" id="ARBA00022741"/>
    </source>
</evidence>
<proteinExistence type="predicted"/>
<dbReference type="GO" id="GO:0005525">
    <property type="term" value="F:GTP binding"/>
    <property type="evidence" value="ECO:0007669"/>
    <property type="project" value="UniProtKB-KW"/>
</dbReference>
<evidence type="ECO:0000313" key="12">
    <source>
        <dbReference type="EMBL" id="MXV52452.1"/>
    </source>
</evidence>
<comment type="cofactor">
    <cofactor evidence="11">
        <name>Mn(2+)</name>
        <dbReference type="ChEBI" id="CHEBI:29035"/>
    </cofactor>
    <text evidence="11">Binds 2 manganese ions per subunit.</text>
</comment>
<feature type="binding site" evidence="11">
    <location>
        <position position="148"/>
    </location>
    <ligand>
        <name>Mn(2+)</name>
        <dbReference type="ChEBI" id="CHEBI:29035"/>
        <label>1</label>
    </ligand>
</feature>
<dbReference type="InterPro" id="IPR001233">
    <property type="entry name" value="RtcB"/>
</dbReference>
<feature type="binding site" evidence="10">
    <location>
        <begin position="370"/>
        <end position="373"/>
    </location>
    <ligand>
        <name>GMP</name>
        <dbReference type="ChEBI" id="CHEBI:58115"/>
    </ligand>
</feature>
<dbReference type="SUPFAM" id="SSF103365">
    <property type="entry name" value="Hypothetical protein PH1602"/>
    <property type="match status" value="1"/>
</dbReference>
<evidence type="ECO:0000256" key="3">
    <source>
        <dbReference type="ARBA" id="ARBA00022723"/>
    </source>
</evidence>
<comment type="caution">
    <text evidence="12">The sequence shown here is derived from an EMBL/GenBank/DDBJ whole genome shotgun (WGS) entry which is preliminary data.</text>
</comment>
<dbReference type="Gene3D" id="3.90.1860.10">
    <property type="entry name" value="tRNA-splicing ligase RtcB"/>
    <property type="match status" value="1"/>
</dbReference>
<dbReference type="GO" id="GO:0042245">
    <property type="term" value="P:RNA repair"/>
    <property type="evidence" value="ECO:0007669"/>
    <property type="project" value="UniProtKB-KW"/>
</dbReference>
<feature type="binding site" evidence="10">
    <location>
        <begin position="337"/>
        <end position="338"/>
    </location>
    <ligand>
        <name>GMP</name>
        <dbReference type="ChEBI" id="CHEBI:58115"/>
    </ligand>
</feature>
<dbReference type="AlphaFoldDB" id="A0A7K1YCY4"/>
<feature type="binding site" evidence="11">
    <location>
        <position position="337"/>
    </location>
    <ligand>
        <name>Mn(2+)</name>
        <dbReference type="ChEBI" id="CHEBI:29035"/>
        <label>2</label>
    </ligand>
</feature>
<feature type="binding site" evidence="10">
    <location>
        <begin position="394"/>
        <end position="397"/>
    </location>
    <ligand>
        <name>GMP</name>
        <dbReference type="ChEBI" id="CHEBI:58115"/>
    </ligand>
</feature>
<dbReference type="GO" id="GO:0006281">
    <property type="term" value="P:DNA repair"/>
    <property type="evidence" value="ECO:0007669"/>
    <property type="project" value="TreeGrafter"/>
</dbReference>
<evidence type="ECO:0000256" key="11">
    <source>
        <dbReference type="PIRSR" id="PIRSR601233-3"/>
    </source>
</evidence>
<dbReference type="GO" id="GO:0006396">
    <property type="term" value="P:RNA processing"/>
    <property type="evidence" value="ECO:0007669"/>
    <property type="project" value="InterPro"/>
</dbReference>
<dbReference type="InterPro" id="IPR036025">
    <property type="entry name" value="RtcB-like_sf"/>
</dbReference>